<dbReference type="PRINTS" id="PR00344">
    <property type="entry name" value="BCTRLSENSOR"/>
</dbReference>
<feature type="domain" description="Histidine kinase" evidence="12">
    <location>
        <begin position="246"/>
        <end position="462"/>
    </location>
</feature>
<dbReference type="SMART" id="SM00387">
    <property type="entry name" value="HATPase_c"/>
    <property type="match status" value="1"/>
</dbReference>
<dbReference type="PANTHER" id="PTHR45453">
    <property type="entry name" value="PHOSPHATE REGULON SENSOR PROTEIN PHOR"/>
    <property type="match status" value="1"/>
</dbReference>
<dbReference type="EMBL" id="RYYR01000010">
    <property type="protein sequence ID" value="RUL53216.1"/>
    <property type="molecule type" value="Genomic_DNA"/>
</dbReference>
<dbReference type="AlphaFoldDB" id="A0A432LCZ9"/>
<dbReference type="EC" id="2.7.13.3" evidence="3"/>
<dbReference type="Pfam" id="PF00512">
    <property type="entry name" value="HisKA"/>
    <property type="match status" value="1"/>
</dbReference>
<dbReference type="GO" id="GO:0004721">
    <property type="term" value="F:phosphoprotein phosphatase activity"/>
    <property type="evidence" value="ECO:0007669"/>
    <property type="project" value="TreeGrafter"/>
</dbReference>
<dbReference type="FunFam" id="3.30.565.10:FF:000006">
    <property type="entry name" value="Sensor histidine kinase WalK"/>
    <property type="match status" value="1"/>
</dbReference>
<dbReference type="InterPro" id="IPR004358">
    <property type="entry name" value="Sig_transdc_His_kin-like_C"/>
</dbReference>
<proteinExistence type="predicted"/>
<dbReference type="InterPro" id="IPR036097">
    <property type="entry name" value="HisK_dim/P_sf"/>
</dbReference>
<evidence type="ECO:0000256" key="9">
    <source>
        <dbReference type="ARBA" id="ARBA00023012"/>
    </source>
</evidence>
<dbReference type="CDD" id="cd00082">
    <property type="entry name" value="HisKA"/>
    <property type="match status" value="1"/>
</dbReference>
<evidence type="ECO:0000256" key="5">
    <source>
        <dbReference type="ARBA" id="ARBA00022679"/>
    </source>
</evidence>
<reference evidence="13 14" key="1">
    <citation type="submission" date="2018-12" db="EMBL/GenBank/DDBJ databases">
        <title>Lysinibacillus antri sp. nov., isolated from a cave soil.</title>
        <authorList>
            <person name="Narsing Rao M.P."/>
            <person name="Zhang H."/>
            <person name="Dong Z.-Y."/>
            <person name="Niu X.-K."/>
            <person name="Zhang K."/>
            <person name="Fang B.-Z."/>
            <person name="Kang Y.-Q."/>
            <person name="Xiao M."/>
            <person name="Li W.-J."/>
        </authorList>
    </citation>
    <scope>NUCLEOTIDE SEQUENCE [LARGE SCALE GENOMIC DNA]</scope>
    <source>
        <strain evidence="13 14">SYSU K30002</strain>
    </source>
</reference>
<dbReference type="GO" id="GO:0016036">
    <property type="term" value="P:cellular response to phosphate starvation"/>
    <property type="evidence" value="ECO:0007669"/>
    <property type="project" value="TreeGrafter"/>
</dbReference>
<evidence type="ECO:0000256" key="7">
    <source>
        <dbReference type="ARBA" id="ARBA00022777"/>
    </source>
</evidence>
<dbReference type="PANTHER" id="PTHR45453:SF1">
    <property type="entry name" value="PHOSPHATE REGULON SENSOR PROTEIN PHOR"/>
    <property type="match status" value="1"/>
</dbReference>
<keyword evidence="4" id="KW-0597">Phosphoprotein</keyword>
<evidence type="ECO:0000256" key="4">
    <source>
        <dbReference type="ARBA" id="ARBA00022553"/>
    </source>
</evidence>
<dbReference type="PROSITE" id="PS50109">
    <property type="entry name" value="HIS_KIN"/>
    <property type="match status" value="1"/>
</dbReference>
<keyword evidence="8" id="KW-0067">ATP-binding</keyword>
<name>A0A432LCZ9_9BACI</name>
<gene>
    <name evidence="13" type="ORF">EK386_09655</name>
</gene>
<dbReference type="InterPro" id="IPR003594">
    <property type="entry name" value="HATPase_dom"/>
</dbReference>
<evidence type="ECO:0000313" key="14">
    <source>
        <dbReference type="Proteomes" id="UP000287910"/>
    </source>
</evidence>
<protein>
    <recommendedName>
        <fullName evidence="3">histidine kinase</fullName>
        <ecNumber evidence="3">2.7.13.3</ecNumber>
    </recommendedName>
</protein>
<dbReference type="InterPro" id="IPR036890">
    <property type="entry name" value="HATPase_C_sf"/>
</dbReference>
<dbReference type="SMART" id="SM00388">
    <property type="entry name" value="HisKA"/>
    <property type="match status" value="1"/>
</dbReference>
<dbReference type="InterPro" id="IPR003661">
    <property type="entry name" value="HisK_dim/P_dom"/>
</dbReference>
<comment type="caution">
    <text evidence="13">The sequence shown here is derived from an EMBL/GenBank/DDBJ whole genome shotgun (WGS) entry which is preliminary data.</text>
</comment>
<evidence type="ECO:0000256" key="2">
    <source>
        <dbReference type="ARBA" id="ARBA00004651"/>
    </source>
</evidence>
<feature type="transmembrane region" description="Helical" evidence="11">
    <location>
        <begin position="29"/>
        <end position="54"/>
    </location>
</feature>
<evidence type="ECO:0000259" key="12">
    <source>
        <dbReference type="PROSITE" id="PS50109"/>
    </source>
</evidence>
<evidence type="ECO:0000256" key="8">
    <source>
        <dbReference type="ARBA" id="ARBA00022840"/>
    </source>
</evidence>
<comment type="catalytic activity">
    <reaction evidence="1">
        <text>ATP + protein L-histidine = ADP + protein N-phospho-L-histidine.</text>
        <dbReference type="EC" id="2.7.13.3"/>
    </reaction>
</comment>
<dbReference type="GO" id="GO:0000155">
    <property type="term" value="F:phosphorelay sensor kinase activity"/>
    <property type="evidence" value="ECO:0007669"/>
    <property type="project" value="InterPro"/>
</dbReference>
<keyword evidence="10 11" id="KW-0472">Membrane</keyword>
<dbReference type="Proteomes" id="UP000287910">
    <property type="component" value="Unassembled WGS sequence"/>
</dbReference>
<evidence type="ECO:0000256" key="3">
    <source>
        <dbReference type="ARBA" id="ARBA00012438"/>
    </source>
</evidence>
<accession>A0A432LCZ9</accession>
<dbReference type="Gene3D" id="3.30.565.10">
    <property type="entry name" value="Histidine kinase-like ATPase, C-terminal domain"/>
    <property type="match status" value="1"/>
</dbReference>
<dbReference type="GO" id="GO:0005886">
    <property type="term" value="C:plasma membrane"/>
    <property type="evidence" value="ECO:0007669"/>
    <property type="project" value="UniProtKB-SubCell"/>
</dbReference>
<dbReference type="FunFam" id="1.10.287.130:FF:000001">
    <property type="entry name" value="Two-component sensor histidine kinase"/>
    <property type="match status" value="1"/>
</dbReference>
<sequence>MNNKLFSFIRRIKPGGKDMFSRTQRRLTYIYSGLLILFLSLFIIVVYSVLHFFISRNAEQEIKTLVEQESKVIEGYLLENEKKDLREAQGQEIVFTGVNQAFYYVMNPNGEIMMENNQDKRLQQALTPLLNSKVAKNEDVFYETIHLDDIRKERGKHGEFRPDIEQDIRLIIAGHPIIYKGQIIGTLYIGRDFTFATQVFQWVLMILVVLGIIFIGLAIFISQRMSQKAMVPISNAFTRQKEFVADASHELRTPLAVLQSSIDAMEMTIEPEKDDFTGKLLTNMKQEVKRMTSLISDLLTLARSDSNILELRKEVFDFRQVAEKVIESLSSLANKKTISISLDAPKELLAIGDPERLSQLIYILLDNAIKYTPTDGKVKLTLSQEGPGLSITIQDTGIGINSEDVHHIFERFYRADKSRSRQMGGHGLGLSIAKWIVDTHKGNIEVVSTPGEGTTFLIKIPQ</sequence>
<dbReference type="GO" id="GO:0005524">
    <property type="term" value="F:ATP binding"/>
    <property type="evidence" value="ECO:0007669"/>
    <property type="project" value="UniProtKB-KW"/>
</dbReference>
<organism evidence="13 14">
    <name type="scientific">Lysinibacillus antri</name>
    <dbReference type="NCBI Taxonomy" id="2498145"/>
    <lineage>
        <taxon>Bacteria</taxon>
        <taxon>Bacillati</taxon>
        <taxon>Bacillota</taxon>
        <taxon>Bacilli</taxon>
        <taxon>Bacillales</taxon>
        <taxon>Bacillaceae</taxon>
        <taxon>Lysinibacillus</taxon>
    </lineage>
</organism>
<dbReference type="InterPro" id="IPR005467">
    <property type="entry name" value="His_kinase_dom"/>
</dbReference>
<feature type="transmembrane region" description="Helical" evidence="11">
    <location>
        <begin position="199"/>
        <end position="221"/>
    </location>
</feature>
<dbReference type="CDD" id="cd00075">
    <property type="entry name" value="HATPase"/>
    <property type="match status" value="1"/>
</dbReference>
<keyword evidence="14" id="KW-1185">Reference proteome</keyword>
<dbReference type="Pfam" id="PF02518">
    <property type="entry name" value="HATPase_c"/>
    <property type="match status" value="1"/>
</dbReference>
<dbReference type="Gene3D" id="1.10.287.130">
    <property type="match status" value="1"/>
</dbReference>
<keyword evidence="7 13" id="KW-0418">Kinase</keyword>
<comment type="subcellular location">
    <subcellularLocation>
        <location evidence="2">Cell membrane</location>
        <topology evidence="2">Multi-pass membrane protein</topology>
    </subcellularLocation>
</comment>
<keyword evidence="9" id="KW-0902">Two-component regulatory system</keyword>
<dbReference type="SUPFAM" id="SSF55874">
    <property type="entry name" value="ATPase domain of HSP90 chaperone/DNA topoisomerase II/histidine kinase"/>
    <property type="match status" value="1"/>
</dbReference>
<evidence type="ECO:0000256" key="10">
    <source>
        <dbReference type="ARBA" id="ARBA00023136"/>
    </source>
</evidence>
<keyword evidence="11" id="KW-0812">Transmembrane</keyword>
<evidence type="ECO:0000313" key="13">
    <source>
        <dbReference type="EMBL" id="RUL53216.1"/>
    </source>
</evidence>
<keyword evidence="5" id="KW-0808">Transferase</keyword>
<evidence type="ECO:0000256" key="11">
    <source>
        <dbReference type="SAM" id="Phobius"/>
    </source>
</evidence>
<dbReference type="SUPFAM" id="SSF47384">
    <property type="entry name" value="Homodimeric domain of signal transducing histidine kinase"/>
    <property type="match status" value="1"/>
</dbReference>
<keyword evidence="11" id="KW-1133">Transmembrane helix</keyword>
<dbReference type="InterPro" id="IPR050351">
    <property type="entry name" value="BphY/WalK/GraS-like"/>
</dbReference>
<keyword evidence="6" id="KW-0547">Nucleotide-binding</keyword>
<evidence type="ECO:0000256" key="1">
    <source>
        <dbReference type="ARBA" id="ARBA00000085"/>
    </source>
</evidence>
<evidence type="ECO:0000256" key="6">
    <source>
        <dbReference type="ARBA" id="ARBA00022741"/>
    </source>
</evidence>